<dbReference type="GO" id="GO:0016702">
    <property type="term" value="F:oxidoreductase activity, acting on single donors with incorporation of molecular oxygen, incorporation of two atoms of oxygen"/>
    <property type="evidence" value="ECO:0000318"/>
    <property type="project" value="GO_Central"/>
</dbReference>
<reference evidence="14 15" key="1">
    <citation type="submission" date="2014-04" db="EMBL/GenBank/DDBJ databases">
        <authorList>
            <consortium name="International Citrus Genome Consortium"/>
            <person name="Gmitter F."/>
            <person name="Chen C."/>
            <person name="Farmerie W."/>
            <person name="Harkins T."/>
            <person name="Desany B."/>
            <person name="Mohiuddin M."/>
            <person name="Kodira C."/>
            <person name="Borodovsky M."/>
            <person name="Lomsadze A."/>
            <person name="Burns P."/>
            <person name="Jenkins J."/>
            <person name="Prochnik S."/>
            <person name="Shu S."/>
            <person name="Chapman J."/>
            <person name="Pitluck S."/>
            <person name="Schmutz J."/>
            <person name="Rokhsar D."/>
        </authorList>
    </citation>
    <scope>NUCLEOTIDE SEQUENCE</scope>
</reference>
<evidence type="ECO:0000256" key="6">
    <source>
        <dbReference type="ARBA" id="ARBA00022832"/>
    </source>
</evidence>
<name>A0A067EZX5_CITSI</name>
<dbReference type="SUPFAM" id="SSF48484">
    <property type="entry name" value="Lipoxigenase"/>
    <property type="match status" value="1"/>
</dbReference>
<protein>
    <recommendedName>
        <fullName evidence="13">Lipoxygenase domain-containing protein</fullName>
    </recommendedName>
</protein>
<dbReference type="InterPro" id="IPR020834">
    <property type="entry name" value="LipOase_CS"/>
</dbReference>
<comment type="similarity">
    <text evidence="2 12">Belongs to the lipoxygenase family.</text>
</comment>
<evidence type="ECO:0000256" key="3">
    <source>
        <dbReference type="ARBA" id="ARBA00022516"/>
    </source>
</evidence>
<dbReference type="STRING" id="2711.A0A067EZX5"/>
<dbReference type="InterPro" id="IPR000907">
    <property type="entry name" value="LipOase"/>
</dbReference>
<dbReference type="Gene3D" id="3.10.450.60">
    <property type="match status" value="1"/>
</dbReference>
<dbReference type="PROSITE" id="PS00711">
    <property type="entry name" value="LIPOXYGENASE_1"/>
    <property type="match status" value="1"/>
</dbReference>
<keyword evidence="6" id="KW-0276">Fatty acid metabolism</keyword>
<evidence type="ECO:0000256" key="8">
    <source>
        <dbReference type="ARBA" id="ARBA00023002"/>
    </source>
</evidence>
<dbReference type="GO" id="GO:0006633">
    <property type="term" value="P:fatty acid biosynthetic process"/>
    <property type="evidence" value="ECO:0007669"/>
    <property type="project" value="UniProtKB-KW"/>
</dbReference>
<comment type="cofactor">
    <cofactor evidence="1 12">
        <name>Fe cation</name>
        <dbReference type="ChEBI" id="CHEBI:24875"/>
    </cofactor>
</comment>
<evidence type="ECO:0000256" key="11">
    <source>
        <dbReference type="ARBA" id="ARBA00023160"/>
    </source>
</evidence>
<evidence type="ECO:0000256" key="9">
    <source>
        <dbReference type="ARBA" id="ARBA00023004"/>
    </source>
</evidence>
<keyword evidence="15" id="KW-1185">Reference proteome</keyword>
<evidence type="ECO:0000256" key="7">
    <source>
        <dbReference type="ARBA" id="ARBA00022964"/>
    </source>
</evidence>
<organism evidence="14 15">
    <name type="scientific">Citrus sinensis</name>
    <name type="common">Sweet orange</name>
    <name type="synonym">Citrus aurantium var. sinensis</name>
    <dbReference type="NCBI Taxonomy" id="2711"/>
    <lineage>
        <taxon>Eukaryota</taxon>
        <taxon>Viridiplantae</taxon>
        <taxon>Streptophyta</taxon>
        <taxon>Embryophyta</taxon>
        <taxon>Tracheophyta</taxon>
        <taxon>Spermatophyta</taxon>
        <taxon>Magnoliopsida</taxon>
        <taxon>eudicotyledons</taxon>
        <taxon>Gunneridae</taxon>
        <taxon>Pentapetalae</taxon>
        <taxon>rosids</taxon>
        <taxon>malvids</taxon>
        <taxon>Sapindales</taxon>
        <taxon>Rutaceae</taxon>
        <taxon>Aurantioideae</taxon>
        <taxon>Citrus</taxon>
    </lineage>
</organism>
<gene>
    <name evidence="14" type="ORF">CISIN_1g040723mg</name>
</gene>
<dbReference type="AlphaFoldDB" id="A0A067EZX5"/>
<dbReference type="Gene3D" id="1.20.245.10">
    <property type="entry name" value="Lipoxygenase-1, Domain 5"/>
    <property type="match status" value="1"/>
</dbReference>
<dbReference type="InterPro" id="IPR027433">
    <property type="entry name" value="Lipoxygenase_dom_3"/>
</dbReference>
<evidence type="ECO:0000256" key="5">
    <source>
        <dbReference type="ARBA" id="ARBA00022767"/>
    </source>
</evidence>
<evidence type="ECO:0000256" key="4">
    <source>
        <dbReference type="ARBA" id="ARBA00022723"/>
    </source>
</evidence>
<dbReference type="InterPro" id="IPR036226">
    <property type="entry name" value="LipOase_C_sf"/>
</dbReference>
<dbReference type="GO" id="GO:0034440">
    <property type="term" value="P:lipid oxidation"/>
    <property type="evidence" value="ECO:0000318"/>
    <property type="project" value="GO_Central"/>
</dbReference>
<dbReference type="PaxDb" id="2711-XP_006494288.1"/>
<dbReference type="GO" id="GO:0031408">
    <property type="term" value="P:oxylipin biosynthetic process"/>
    <property type="evidence" value="ECO:0007669"/>
    <property type="project" value="UniProtKB-KW"/>
</dbReference>
<dbReference type="GO" id="GO:0046872">
    <property type="term" value="F:metal ion binding"/>
    <property type="evidence" value="ECO:0007669"/>
    <property type="project" value="UniProtKB-KW"/>
</dbReference>
<accession>A0A067EZX5</accession>
<keyword evidence="3" id="KW-0444">Lipid biosynthesis</keyword>
<evidence type="ECO:0000256" key="2">
    <source>
        <dbReference type="ARBA" id="ARBA00009419"/>
    </source>
</evidence>
<dbReference type="Proteomes" id="UP000027120">
    <property type="component" value="Unassembled WGS sequence"/>
</dbReference>
<dbReference type="eggNOG" id="ENOG502QQSP">
    <property type="taxonomic scope" value="Eukaryota"/>
</dbReference>
<keyword evidence="8 12" id="KW-0560">Oxidoreductase</keyword>
<dbReference type="InterPro" id="IPR020833">
    <property type="entry name" value="LipOase_Fe_BS"/>
</dbReference>
<dbReference type="PROSITE" id="PS51393">
    <property type="entry name" value="LIPOXYGENASE_3"/>
    <property type="match status" value="1"/>
</dbReference>
<dbReference type="PROSITE" id="PS00081">
    <property type="entry name" value="LIPOXYGENASE_2"/>
    <property type="match status" value="1"/>
</dbReference>
<dbReference type="PANTHER" id="PTHR11771">
    <property type="entry name" value="LIPOXYGENASE"/>
    <property type="match status" value="1"/>
</dbReference>
<evidence type="ECO:0000313" key="14">
    <source>
        <dbReference type="EMBL" id="KDO56516.1"/>
    </source>
</evidence>
<dbReference type="FunFam" id="1.20.245.10:FF:000002">
    <property type="entry name" value="Lipoxygenase"/>
    <property type="match status" value="1"/>
</dbReference>
<evidence type="ECO:0000259" key="13">
    <source>
        <dbReference type="PROSITE" id="PS51393"/>
    </source>
</evidence>
<keyword evidence="9 12" id="KW-0408">Iron</keyword>
<keyword evidence="5" id="KW-0925">Oxylipin biosynthesis</keyword>
<dbReference type="SMR" id="A0A067EZX5"/>
<keyword evidence="7 12" id="KW-0223">Dioxygenase</keyword>
<dbReference type="InterPro" id="IPR013819">
    <property type="entry name" value="LipOase_C"/>
</dbReference>
<feature type="domain" description="Lipoxygenase" evidence="13">
    <location>
        <begin position="1"/>
        <end position="610"/>
    </location>
</feature>
<dbReference type="EMBL" id="KK784973">
    <property type="protein sequence ID" value="KDO56516.1"/>
    <property type="molecule type" value="Genomic_DNA"/>
</dbReference>
<sequence length="610" mass="71129">MFCNTFSERKPIGDENRADDIYVPRDEAFSDIKLAAFDSKKTYSFVSTLPTLIETKFDGDKKFEYFTEIDELFDEDGFSIPPNLNESIWNIIPRWIRKIKETGEQYLQFETPEALHKEFNVEHIVIRVFFTFAGDKFFWFRDEEFARQTLARLNPCSIQLITAIQQKKLFILDYHDLFLPYVEKVRHIEDEDEALKTTLYGSRTIFFLNPDDTLRPVAIELTRPPMDGKPFWRKVYTPSWNSTDSWLWRLAKAHVLAHDAGYHQLVSHWLSTHCVVEPYVIATNRQLSVIHPIYRLLHPHFRYTVEINAFARKDLVNAGGIIESTFSPGKYSMELSSVAYDKQWRFDHEALPKNLISRRMAAEDPCSPHGLKLTIEDYPYAKDGLDLWDILKKWVTDYVNHYYPNQSLVESDEELQAWWTEIRTVGHGDKEDEPWWPVLKTPQDLIETITTIIWVTSGQHAAVNFGQYTYAGYFPNRPAITRLNMPDEDKSNEIWKIFNEKPDNALLHTFPNPTQATKVMLILSLLSCHSPDEEFLGKDMEPAWGEDPEIKVAFEEFRGRLMELEGTINERNGDINLKNRNGAGVVPYNLLKPFWKDGDKEKGVPYSISI</sequence>
<dbReference type="Gene3D" id="4.10.372.10">
    <property type="entry name" value="Lipoxygenase-1, Domain 3"/>
    <property type="match status" value="1"/>
</dbReference>
<dbReference type="PRINTS" id="PR00087">
    <property type="entry name" value="LIPOXYGENASE"/>
</dbReference>
<evidence type="ECO:0000313" key="15">
    <source>
        <dbReference type="Proteomes" id="UP000027120"/>
    </source>
</evidence>
<evidence type="ECO:0000256" key="10">
    <source>
        <dbReference type="ARBA" id="ARBA00023098"/>
    </source>
</evidence>
<evidence type="ECO:0000256" key="1">
    <source>
        <dbReference type="ARBA" id="ARBA00001962"/>
    </source>
</evidence>
<keyword evidence="4 12" id="KW-0479">Metal-binding</keyword>
<proteinExistence type="inferred from homology"/>
<dbReference type="Pfam" id="PF00305">
    <property type="entry name" value="Lipoxygenase"/>
    <property type="match status" value="1"/>
</dbReference>
<evidence type="ECO:0000256" key="12">
    <source>
        <dbReference type="RuleBase" id="RU003974"/>
    </source>
</evidence>
<keyword evidence="10" id="KW-0443">Lipid metabolism</keyword>
<keyword evidence="11" id="KW-0275">Fatty acid biosynthesis</keyword>